<dbReference type="SUPFAM" id="SSF55298">
    <property type="entry name" value="YjgF-like"/>
    <property type="match status" value="2"/>
</dbReference>
<dbReference type="CDD" id="cd01994">
    <property type="entry name" value="AANH_PF0828-like"/>
    <property type="match status" value="1"/>
</dbReference>
<evidence type="ECO:0000256" key="4">
    <source>
        <dbReference type="ARBA" id="ARBA00031552"/>
    </source>
</evidence>
<dbReference type="EC" id="6.3.1.14" evidence="1"/>
<evidence type="ECO:0000256" key="3">
    <source>
        <dbReference type="ARBA" id="ARBA00029814"/>
    </source>
</evidence>
<comment type="caution">
    <text evidence="8">The sequence shown here is derived from an EMBL/GenBank/DDBJ whole genome shotgun (WGS) entry which is preliminary data.</text>
</comment>
<evidence type="ECO:0000313" key="8">
    <source>
        <dbReference type="EMBL" id="KAI9636114.1"/>
    </source>
</evidence>
<evidence type="ECO:0000256" key="2">
    <source>
        <dbReference type="ARBA" id="ARBA00018426"/>
    </source>
</evidence>
<evidence type="ECO:0000256" key="1">
    <source>
        <dbReference type="ARBA" id="ARBA00012089"/>
    </source>
</evidence>
<dbReference type="AlphaFoldDB" id="A0AA38HBS5"/>
<dbReference type="GO" id="GO:0017183">
    <property type="term" value="P:protein histidyl modification to diphthamide"/>
    <property type="evidence" value="ECO:0007669"/>
    <property type="project" value="TreeGrafter"/>
</dbReference>
<evidence type="ECO:0000259" key="7">
    <source>
        <dbReference type="Pfam" id="PF01902"/>
    </source>
</evidence>
<dbReference type="InterPro" id="IPR035959">
    <property type="entry name" value="RutC-like_sf"/>
</dbReference>
<protein>
    <recommendedName>
        <fullName evidence="2">Diphthine--ammonia ligase</fullName>
        <ecNumber evidence="1">6.3.1.14</ecNumber>
    </recommendedName>
    <alternativeName>
        <fullName evidence="3">Diphthamide synthase</fullName>
    </alternativeName>
    <alternativeName>
        <fullName evidence="4">Diphthamide synthetase</fullName>
    </alternativeName>
</protein>
<sequence length="781" mass="84351">MAEHKVLGLVSGGKDSCFNLLHCVANGHEVIALGTLTPESGTDELDSHLYQSVGTTVPPLIARVMGIPHYSHVICGRAVEQGPEYGDRFKGGQGSGVEGDETEDLLQLLQDVMRDHQITAVSTGAILSTYQRLRIEHVCARLGLVSLAYLWQAEQLPLLEQMQACGMDVVLVKIAGVGLKREMVGKSLWAQLPALKRLDRIYGSHPAGEGGEYETITLDSPLFSHRVELVDTEVVISDPEPNLVAYLRIPGAKLVPKPGWARPSRQELREILGLNMIEDEGSVLDEAGREVLEGIGRVEKRRWAAAASVPHSDEATSGDVQTRYTDDAKLYRRGRWFSISISQPQSPSPDSDIGSQMRQAFERIQAELDKTSLSLPIHAAHITLLLPSMALFPAANAAYTRFFGTSPPSRATVAVPLPQGVGVRVEVVGYDDAAAGPSSEVLETAAVHSGEGGLTRAPASKIGGRTALHVQSLSYWAPANIGPYSQAITVNSRVQIAGQISLIPSTLTLPPPPASSSSPYPLQCALALQHVRRVVEVLKSPNSTGGGWTGWVESVVAWWAVPSGIDCMEGEEGGEGEEVVRRAWQLWAEQNGCEETPFLLVRAKELPRGALVEFQVNLHTGWRSEEGQTSVDGESDPVVDGGGEDDDGEASWEDEDDEDDDELEAVYESGMYGKKGRWESCRTSGKKERGTRLMVLLDRLPEGQIPSIDPSLAAALKRAVSVRLYHLPTVSEDRARAAFQSIMSQVSSSSGGEAGITLIPVLDIRDRRGQEAEVALEVFGA</sequence>
<dbReference type="Proteomes" id="UP001164286">
    <property type="component" value="Unassembled WGS sequence"/>
</dbReference>
<name>A0AA38HBS5_9TREE</name>
<dbReference type="InterPro" id="IPR030662">
    <property type="entry name" value="DPH6/MJ0570"/>
</dbReference>
<reference evidence="8" key="1">
    <citation type="journal article" date="2022" name="G3 (Bethesda)">
        <title>High quality genome of the basidiomycete yeast Dioszegia hungarica PDD-24b-2 isolated from cloud water.</title>
        <authorList>
            <person name="Jarrige D."/>
            <person name="Haridas S."/>
            <person name="Bleykasten-Grosshans C."/>
            <person name="Joly M."/>
            <person name="Nadalig T."/>
            <person name="Sancelme M."/>
            <person name="Vuilleumier S."/>
            <person name="Grigoriev I.V."/>
            <person name="Amato P."/>
            <person name="Bringel F."/>
        </authorList>
    </citation>
    <scope>NUCLEOTIDE SEQUENCE</scope>
    <source>
        <strain evidence="8">PDD-24b-2</strain>
    </source>
</reference>
<dbReference type="PANTHER" id="PTHR12196">
    <property type="entry name" value="DOMAIN OF UNKNOWN FUNCTION 71 DUF71 -CONTAINING PROTEIN"/>
    <property type="match status" value="1"/>
</dbReference>
<dbReference type="RefSeq" id="XP_052945891.1">
    <property type="nucleotide sequence ID" value="XM_053093099.1"/>
</dbReference>
<dbReference type="NCBIfam" id="TIGR00290">
    <property type="entry name" value="MJ0570_dom"/>
    <property type="match status" value="1"/>
</dbReference>
<dbReference type="InterPro" id="IPR002761">
    <property type="entry name" value="Diphthami_syn_dom"/>
</dbReference>
<evidence type="ECO:0000256" key="6">
    <source>
        <dbReference type="SAM" id="MobiDB-lite"/>
    </source>
</evidence>
<evidence type="ECO:0000313" key="9">
    <source>
        <dbReference type="Proteomes" id="UP001164286"/>
    </source>
</evidence>
<dbReference type="Gene3D" id="3.40.50.620">
    <property type="entry name" value="HUPs"/>
    <property type="match status" value="1"/>
</dbReference>
<feature type="domain" description="Diphthamide synthase" evidence="7">
    <location>
        <begin position="5"/>
        <end position="234"/>
    </location>
</feature>
<proteinExistence type="predicted"/>
<dbReference type="SUPFAM" id="SSF52402">
    <property type="entry name" value="Adenine nucleotide alpha hydrolases-like"/>
    <property type="match status" value="1"/>
</dbReference>
<dbReference type="EMBL" id="JAKWFO010000005">
    <property type="protein sequence ID" value="KAI9636114.1"/>
    <property type="molecule type" value="Genomic_DNA"/>
</dbReference>
<feature type="region of interest" description="Disordered" evidence="6">
    <location>
        <begin position="623"/>
        <end position="660"/>
    </location>
</feature>
<dbReference type="Gene3D" id="3.90.1490.10">
    <property type="entry name" value="putative n-type atp pyrophosphatase, domain 2"/>
    <property type="match status" value="1"/>
</dbReference>
<dbReference type="Pfam" id="PF01902">
    <property type="entry name" value="Diphthami_syn_2"/>
    <property type="match status" value="1"/>
</dbReference>
<keyword evidence="9" id="KW-1185">Reference proteome</keyword>
<dbReference type="Gene3D" id="3.30.1330.40">
    <property type="entry name" value="RutC-like"/>
    <property type="match status" value="2"/>
</dbReference>
<accession>A0AA38HBS5</accession>
<dbReference type="PANTHER" id="PTHR12196:SF2">
    <property type="entry name" value="DIPHTHINE--AMMONIA LIGASE"/>
    <property type="match status" value="1"/>
</dbReference>
<comment type="catalytic activity">
    <reaction evidence="5">
        <text>diphthine-[translation elongation factor 2] + NH4(+) + ATP = diphthamide-[translation elongation factor 2] + AMP + diphosphate + H(+)</text>
        <dbReference type="Rhea" id="RHEA:19753"/>
        <dbReference type="Rhea" id="RHEA-COMP:10172"/>
        <dbReference type="Rhea" id="RHEA-COMP:10174"/>
        <dbReference type="ChEBI" id="CHEBI:15378"/>
        <dbReference type="ChEBI" id="CHEBI:16692"/>
        <dbReference type="ChEBI" id="CHEBI:28938"/>
        <dbReference type="ChEBI" id="CHEBI:30616"/>
        <dbReference type="ChEBI" id="CHEBI:33019"/>
        <dbReference type="ChEBI" id="CHEBI:82696"/>
        <dbReference type="ChEBI" id="CHEBI:456215"/>
        <dbReference type="EC" id="6.3.1.14"/>
    </reaction>
</comment>
<dbReference type="InterPro" id="IPR014729">
    <property type="entry name" value="Rossmann-like_a/b/a_fold"/>
</dbReference>
<dbReference type="GeneID" id="77732304"/>
<evidence type="ECO:0000256" key="5">
    <source>
        <dbReference type="ARBA" id="ARBA00048108"/>
    </source>
</evidence>
<dbReference type="GO" id="GO:0017178">
    <property type="term" value="F:diphthine-ammonia ligase activity"/>
    <property type="evidence" value="ECO:0007669"/>
    <property type="project" value="UniProtKB-EC"/>
</dbReference>
<gene>
    <name evidence="8" type="ORF">MKK02DRAFT_44816</name>
</gene>
<dbReference type="FunFam" id="3.40.50.620:FF:000145">
    <property type="entry name" value="ATP-binding domain containing protein"/>
    <property type="match status" value="1"/>
</dbReference>
<organism evidence="8 9">
    <name type="scientific">Dioszegia hungarica</name>
    <dbReference type="NCBI Taxonomy" id="4972"/>
    <lineage>
        <taxon>Eukaryota</taxon>
        <taxon>Fungi</taxon>
        <taxon>Dikarya</taxon>
        <taxon>Basidiomycota</taxon>
        <taxon>Agaricomycotina</taxon>
        <taxon>Tremellomycetes</taxon>
        <taxon>Tremellales</taxon>
        <taxon>Bulleribasidiaceae</taxon>
        <taxon>Dioszegia</taxon>
    </lineage>
</organism>
<feature type="compositionally biased region" description="Acidic residues" evidence="6">
    <location>
        <begin position="633"/>
        <end position="660"/>
    </location>
</feature>